<protein>
    <submittedName>
        <fullName evidence="2">Uncharacterized protein</fullName>
    </submittedName>
</protein>
<evidence type="ECO:0000313" key="3">
    <source>
        <dbReference type="Proteomes" id="UP000824214"/>
    </source>
</evidence>
<reference evidence="2" key="1">
    <citation type="journal article" date="2021" name="PeerJ">
        <title>Extensive microbial diversity within the chicken gut microbiome revealed by metagenomics and culture.</title>
        <authorList>
            <person name="Gilroy R."/>
            <person name="Ravi A."/>
            <person name="Getino M."/>
            <person name="Pursley I."/>
            <person name="Horton D.L."/>
            <person name="Alikhan N.F."/>
            <person name="Baker D."/>
            <person name="Gharbi K."/>
            <person name="Hall N."/>
            <person name="Watson M."/>
            <person name="Adriaenssens E.M."/>
            <person name="Foster-Nyarko E."/>
            <person name="Jarju S."/>
            <person name="Secka A."/>
            <person name="Antonio M."/>
            <person name="Oren A."/>
            <person name="Chaudhuri R.R."/>
            <person name="La Ragione R."/>
            <person name="Hildebrand F."/>
            <person name="Pallen M.J."/>
        </authorList>
    </citation>
    <scope>NUCLEOTIDE SEQUENCE</scope>
    <source>
        <strain evidence="2">ChiBcolR8-3208</strain>
    </source>
</reference>
<dbReference type="EMBL" id="DWXZ01000004">
    <property type="protein sequence ID" value="HJB36494.1"/>
    <property type="molecule type" value="Genomic_DNA"/>
</dbReference>
<comment type="caution">
    <text evidence="2">The sequence shown here is derived from an EMBL/GenBank/DDBJ whole genome shotgun (WGS) entry which is preliminary data.</text>
</comment>
<proteinExistence type="predicted"/>
<organism evidence="2 3">
    <name type="scientific">Candidatus Acutalibacter ornithocaccae</name>
    <dbReference type="NCBI Taxonomy" id="2838416"/>
    <lineage>
        <taxon>Bacteria</taxon>
        <taxon>Bacillati</taxon>
        <taxon>Bacillota</taxon>
        <taxon>Clostridia</taxon>
        <taxon>Eubacteriales</taxon>
        <taxon>Acutalibacteraceae</taxon>
        <taxon>Acutalibacter</taxon>
    </lineage>
</organism>
<reference evidence="2" key="2">
    <citation type="submission" date="2021-04" db="EMBL/GenBank/DDBJ databases">
        <authorList>
            <person name="Gilroy R."/>
        </authorList>
    </citation>
    <scope>NUCLEOTIDE SEQUENCE</scope>
    <source>
        <strain evidence="2">ChiBcolR8-3208</strain>
    </source>
</reference>
<name>A0A9D2LWV5_9FIRM</name>
<accession>A0A9D2LWV5</accession>
<dbReference type="Proteomes" id="UP000824214">
    <property type="component" value="Unassembled WGS sequence"/>
</dbReference>
<dbReference type="AlphaFoldDB" id="A0A9D2LWV5"/>
<feature type="transmembrane region" description="Helical" evidence="1">
    <location>
        <begin position="35"/>
        <end position="64"/>
    </location>
</feature>
<gene>
    <name evidence="2" type="ORF">H9942_00315</name>
</gene>
<evidence type="ECO:0000256" key="1">
    <source>
        <dbReference type="SAM" id="Phobius"/>
    </source>
</evidence>
<keyword evidence="1" id="KW-1133">Transmembrane helix</keyword>
<sequence length="68" mass="8147">MFFRKKLNRVLHVKEAEERFEKDIEKTPLEKKDRLAMVLAALIVFVPAVLLVVLVFALVLYFFFFRFL</sequence>
<evidence type="ECO:0000313" key="2">
    <source>
        <dbReference type="EMBL" id="HJB36494.1"/>
    </source>
</evidence>
<keyword evidence="1" id="KW-0812">Transmembrane</keyword>
<keyword evidence="1" id="KW-0472">Membrane</keyword>